<proteinExistence type="inferred from homology"/>
<evidence type="ECO:0000256" key="24">
    <source>
        <dbReference type="ARBA" id="ARBA00078910"/>
    </source>
</evidence>
<evidence type="ECO:0000256" key="22">
    <source>
        <dbReference type="ARBA" id="ARBA00064379"/>
    </source>
</evidence>
<dbReference type="InterPro" id="IPR004367">
    <property type="entry name" value="Cyclin_C-dom"/>
</dbReference>
<dbReference type="SUPFAM" id="SSF46579">
    <property type="entry name" value="Prefoldin"/>
    <property type="match status" value="1"/>
</dbReference>
<comment type="function">
    <text evidence="19">Essential for the control of the cell cycle at the G1/S (start) transition.</text>
</comment>
<evidence type="ECO:0000256" key="17">
    <source>
        <dbReference type="ARBA" id="ARBA00023273"/>
    </source>
</evidence>
<dbReference type="GO" id="GO:0003714">
    <property type="term" value="F:transcription corepressor activity"/>
    <property type="evidence" value="ECO:0007669"/>
    <property type="project" value="TreeGrafter"/>
</dbReference>
<organism evidence="31 32">
    <name type="scientific">Bos mutus</name>
    <name type="common">wild yak</name>
    <dbReference type="NCBI Taxonomy" id="72004"/>
    <lineage>
        <taxon>Eukaryota</taxon>
        <taxon>Metazoa</taxon>
        <taxon>Chordata</taxon>
        <taxon>Craniata</taxon>
        <taxon>Vertebrata</taxon>
        <taxon>Euteleostomi</taxon>
        <taxon>Mammalia</taxon>
        <taxon>Eutheria</taxon>
        <taxon>Laurasiatheria</taxon>
        <taxon>Artiodactyla</taxon>
        <taxon>Ruminantia</taxon>
        <taxon>Pecora</taxon>
        <taxon>Bovidae</taxon>
        <taxon>Bovinae</taxon>
        <taxon>Bos</taxon>
    </lineage>
</organism>
<feature type="domain" description="Cyclin-like" evidence="29">
    <location>
        <begin position="151"/>
        <end position="236"/>
    </location>
</feature>
<dbReference type="SUPFAM" id="SSF47954">
    <property type="entry name" value="Cyclin-like"/>
    <property type="match status" value="2"/>
</dbReference>
<evidence type="ECO:0000256" key="6">
    <source>
        <dbReference type="ARBA" id="ARBA00022490"/>
    </source>
</evidence>
<evidence type="ECO:0000313" key="31">
    <source>
        <dbReference type="EMBL" id="MXQ83516.1"/>
    </source>
</evidence>
<dbReference type="InterPro" id="IPR036915">
    <property type="entry name" value="Cyclin-like_sf"/>
</dbReference>
<dbReference type="GO" id="GO:0005829">
    <property type="term" value="C:cytosol"/>
    <property type="evidence" value="ECO:0007669"/>
    <property type="project" value="UniProtKB-ARBA"/>
</dbReference>
<evidence type="ECO:0000256" key="19">
    <source>
        <dbReference type="ARBA" id="ARBA00037610"/>
    </source>
</evidence>
<name>A0A6B0R4X0_9CETA</name>
<comment type="function">
    <text evidence="21">Plays a central role in maintaining S6K1 signaling and BAD phosphorylation under normal growth conditions thereby protecting cells from potential deleterious effects of sustained S6K1 signaling. The URI1-PPP1CC complex acts as a central component of a negative feedback mechanism that counteracts excessive S6K1 survival signaling to BAD in response to growth factors. Mediates inhibition of PPP1CC phosphatase activity in mitochondria. Coordinates the regulation of nutrient-sensitive gene expression availability in a mTOR-dependent manner. Seems to be a scaffolding protein able to assemble a prefoldin-like complex that contains PFDs and proteins with roles in transcription and ubiquitination.</text>
</comment>
<evidence type="ECO:0000256" key="23">
    <source>
        <dbReference type="ARBA" id="ARBA00071833"/>
    </source>
</evidence>
<comment type="subunit">
    <text evidence="22">Homodimer. Component of the PAQosome complex which is responsible for the biogenesis of several protein complexes and which consists of R2TP complex members RUVBL1, RUVBL2, RPAP3 and PIH1D1, URI complex members PFDN2, PFDN6, PDRG1, UXT and URI1 as well as ASDURF, POLR2E and DNAAF10/WDR92. Interacts with POLR2E/RPB5, RUVBL2 and RUVBL1. Interacts with PFDN2, PFDN4 and STAP1; the interactions are phosphorylation-dependent and occur in a growth-dependent manner in the mitochondrion. Interacts with UXT. Interacts with PPP1CC; the interaction is phosphorylation-dependent and occurs in a growth factor-dependent manner. Interacts (via the middle C-terminal region) with GTF2F1 and GTF2F2. Interacts with DMAP1. Interacts with TSC1 and TSC2. Interacts with PRPF8 and EFTUD2 in a ZNHIT2-dependent manner.</text>
</comment>
<evidence type="ECO:0000256" key="27">
    <source>
        <dbReference type="SAM" id="Coils"/>
    </source>
</evidence>
<keyword evidence="14" id="KW-0804">Transcription</keyword>
<gene>
    <name evidence="31" type="ORF">E5288_WYG014681</name>
</gene>
<dbReference type="PANTHER" id="PTHR15111">
    <property type="entry name" value="RNA POLYMERASE II SUBUNIT 5-MEDIATING PROTEIN NNX3"/>
    <property type="match status" value="1"/>
</dbReference>
<evidence type="ECO:0000256" key="11">
    <source>
        <dbReference type="ARBA" id="ARBA00023015"/>
    </source>
</evidence>
<comment type="similarity">
    <text evidence="20">Belongs to the RNA polymerase II subunit 5-mediating protein family.</text>
</comment>
<reference evidence="31" key="1">
    <citation type="submission" date="2019-10" db="EMBL/GenBank/DDBJ databases">
        <title>The sequence and de novo assembly of the wild yak genome.</title>
        <authorList>
            <person name="Liu Y."/>
        </authorList>
    </citation>
    <scope>NUCLEOTIDE SEQUENCE [LARGE SCALE GENOMIC DNA]</scope>
    <source>
        <strain evidence="31">WY2019</strain>
    </source>
</reference>
<comment type="caution">
    <text evidence="31">The sequence shown here is derived from an EMBL/GenBank/DDBJ whole genome shotgun (WGS) entry which is preliminary data.</text>
</comment>
<evidence type="ECO:0000256" key="13">
    <source>
        <dbReference type="ARBA" id="ARBA00023128"/>
    </source>
</evidence>
<keyword evidence="17" id="KW-0966">Cell projection</keyword>
<evidence type="ECO:0000256" key="10">
    <source>
        <dbReference type="ARBA" id="ARBA00022843"/>
    </source>
</evidence>
<feature type="region of interest" description="Disordered" evidence="28">
    <location>
        <begin position="1"/>
        <end position="28"/>
    </location>
</feature>
<evidence type="ECO:0000256" key="9">
    <source>
        <dbReference type="ARBA" id="ARBA00022618"/>
    </source>
</evidence>
<dbReference type="Gene3D" id="1.10.287.370">
    <property type="match status" value="1"/>
</dbReference>
<keyword evidence="13" id="KW-0496">Mitochondrion</keyword>
<keyword evidence="10" id="KW-0832">Ubl conjugation</keyword>
<feature type="compositionally biased region" description="Basic and acidic residues" evidence="28">
    <location>
        <begin position="1"/>
        <end position="19"/>
    </location>
</feature>
<dbReference type="CDD" id="cd23159">
    <property type="entry name" value="Prefoldin_URI1"/>
    <property type="match status" value="1"/>
</dbReference>
<dbReference type="GO" id="GO:0004864">
    <property type="term" value="F:protein phosphatase inhibitor activity"/>
    <property type="evidence" value="ECO:0007669"/>
    <property type="project" value="UniProtKB-KW"/>
</dbReference>
<feature type="domain" description="Cyclin C-terminal" evidence="30">
    <location>
        <begin position="245"/>
        <end position="367"/>
    </location>
</feature>
<dbReference type="GO" id="GO:0030425">
    <property type="term" value="C:dendrite"/>
    <property type="evidence" value="ECO:0007669"/>
    <property type="project" value="UniProtKB-SubCell"/>
</dbReference>
<dbReference type="GO" id="GO:0000122">
    <property type="term" value="P:negative regulation of transcription by RNA polymerase II"/>
    <property type="evidence" value="ECO:0007669"/>
    <property type="project" value="TreeGrafter"/>
</dbReference>
<dbReference type="Gene3D" id="1.10.472.10">
    <property type="entry name" value="Cyclin-like"/>
    <property type="match status" value="2"/>
</dbReference>
<evidence type="ECO:0000313" key="32">
    <source>
        <dbReference type="Proteomes" id="UP000322234"/>
    </source>
</evidence>
<keyword evidence="16" id="KW-0650">Protein phosphatase inhibitor</keyword>
<evidence type="ECO:0000256" key="12">
    <source>
        <dbReference type="ARBA" id="ARBA00023127"/>
    </source>
</evidence>
<dbReference type="FunFam" id="1.10.472.10:FF:000024">
    <property type="entry name" value="G1/S-specific cyclin-E1"/>
    <property type="match status" value="1"/>
</dbReference>
<sequence>MPREKERDAKEPDTMKEESGTDVSVRSRKRKANVAVFLQDPDEEIAKIDRTVRSQCGSQPWDSNRACENPCSLIPTPDKEEDELLYPHAAYKPQRSTPSSSRASPLPVLNWANREEVWKIMLNKEKTYLRDKHLMQRHPLLQPKMRAILLDWLMEVCEVYKLHRETFYLAQDFFDRYMATQQNVVKTLLQLIGISSLFIAAKLEEIYPPKLHQFAYVTDGACSGDEILTMELIIMKALKWHLSPLTIVSWLNVYMQVAYLNDVYEVLLPQYPQQIFIQIAELLDLCVLDVGCLEFSYGVLAASALYHFSSSELMQKVSGYQWCDIEKCVKWMVPFAIVIRETGSSKLKHFRGVPAEDAHNIQTHINSLDLLDKAQAKKAILSEENRISPLPTGVLTPPQSTHRSARFVASPKEKLPDTKESDLVSEKTGKIGNGRLVERKKVDNDYNALQERLSTLPDKLSYNIMVPFGPFAFMPGKLVHTNEVTVLLGDNWFAKCSAKQAVGLVEHRKEHVRKTIDDLKKVMKNFESRVEFTEDLQKMSDAVGDIVDIREEIKTDFEFKGNKVKPLTEMVYNYYCRKLLTFSLVIRVHVLVINSEENLLIEIGDFRSYPDTVIANGEDVSSEEEKEDQNINVNMMHQITDSLALSNCYNSLTNSELFNGQVNSPLNYSVNGSRVEDNSIPTIYFSHTVEPKRVRINTGKNTTLKFSEKKEEAKRKRKNSSGSGHSPQELPMIRTPADIYRVFVDVVNGEYVPRKSILKSRSRENSVCSDTSESSAADFDDRRGVLRSISCEEATCSDASESILEEEQENHQKKLLPLSVTPEAFSGTVIEKEFLSPSLTPHPAMAHPVLPTIPERKEVLSEVSEGTTKRVSKFKAARLQQKN</sequence>
<keyword evidence="32" id="KW-1185">Reference proteome</keyword>
<dbReference type="InterPro" id="IPR009053">
    <property type="entry name" value="Prefoldin"/>
</dbReference>
<dbReference type="CDD" id="cd20579">
    <property type="entry name" value="CYCLIN_CCNE1_rpt1"/>
    <property type="match status" value="1"/>
</dbReference>
<evidence type="ECO:0000256" key="8">
    <source>
        <dbReference type="ARBA" id="ARBA00022553"/>
    </source>
</evidence>
<dbReference type="FunFam" id="1.10.287.370:FF:000008">
    <property type="entry name" value="unconventional prefoldin RPB5 interactor 1"/>
    <property type="match status" value="1"/>
</dbReference>
<dbReference type="SMART" id="SM01332">
    <property type="entry name" value="Cyclin_C"/>
    <property type="match status" value="1"/>
</dbReference>
<dbReference type="Pfam" id="PF02996">
    <property type="entry name" value="Prefoldin"/>
    <property type="match status" value="1"/>
</dbReference>
<keyword evidence="8" id="KW-0597">Phosphoprotein</keyword>
<dbReference type="InterPro" id="IPR004127">
    <property type="entry name" value="Prefoldin_subunit_alpha"/>
</dbReference>
<dbReference type="Pfam" id="PF02984">
    <property type="entry name" value="Cyclin_C"/>
    <property type="match status" value="1"/>
</dbReference>
<comment type="similarity">
    <text evidence="5">Belongs to the cyclin family. Cyclin E subfamily.</text>
</comment>
<dbReference type="InterPro" id="IPR006671">
    <property type="entry name" value="Cyclin_N"/>
</dbReference>
<keyword evidence="15" id="KW-0539">Nucleus</keyword>
<dbReference type="FunFam" id="1.10.472.10:FF:000140">
    <property type="entry name" value="G1/S-specific cyclin-E1"/>
    <property type="match status" value="1"/>
</dbReference>
<evidence type="ECO:0000256" key="3">
    <source>
        <dbReference type="ARBA" id="ARBA00004279"/>
    </source>
</evidence>
<keyword evidence="11" id="KW-0805">Transcription regulation</keyword>
<dbReference type="Pfam" id="PF00134">
    <property type="entry name" value="Cyclin_N"/>
    <property type="match status" value="1"/>
</dbReference>
<evidence type="ECO:0000256" key="16">
    <source>
        <dbReference type="ARBA" id="ARBA00023272"/>
    </source>
</evidence>
<evidence type="ECO:0000256" key="15">
    <source>
        <dbReference type="ARBA" id="ARBA00023242"/>
    </source>
</evidence>
<dbReference type="GO" id="GO:0005739">
    <property type="term" value="C:mitochondrion"/>
    <property type="evidence" value="ECO:0007669"/>
    <property type="project" value="UniProtKB-SubCell"/>
</dbReference>
<evidence type="ECO:0000256" key="1">
    <source>
        <dbReference type="ARBA" id="ARBA00004123"/>
    </source>
</evidence>
<dbReference type="GO" id="GO:0003682">
    <property type="term" value="F:chromatin binding"/>
    <property type="evidence" value="ECO:0007669"/>
    <property type="project" value="TreeGrafter"/>
</dbReference>
<dbReference type="GO" id="GO:0005634">
    <property type="term" value="C:nucleus"/>
    <property type="evidence" value="ECO:0007669"/>
    <property type="project" value="UniProtKB-SubCell"/>
</dbReference>
<dbReference type="SMART" id="SM00385">
    <property type="entry name" value="CYCLIN"/>
    <property type="match status" value="1"/>
</dbReference>
<protein>
    <recommendedName>
        <fullName evidence="23">G1/S-specific cyclin-E1</fullName>
    </recommendedName>
    <alternativeName>
        <fullName evidence="25">Protein phosphatase 1 regulatory subunit 19</fullName>
    </alternativeName>
    <alternativeName>
        <fullName evidence="24">RNA polymerase II subunit 5-mediating protein</fullName>
    </alternativeName>
</protein>
<dbReference type="AlphaFoldDB" id="A0A6B0R4X0"/>
<dbReference type="Proteomes" id="UP000322234">
    <property type="component" value="Unassembled WGS sequence"/>
</dbReference>
<evidence type="ECO:0000256" key="20">
    <source>
        <dbReference type="ARBA" id="ARBA00038295"/>
    </source>
</evidence>
<evidence type="ECO:0000256" key="25">
    <source>
        <dbReference type="ARBA" id="ARBA00082683"/>
    </source>
</evidence>
<accession>A0A6B0R4X0</accession>
<evidence type="ECO:0000256" key="18">
    <source>
        <dbReference type="ARBA" id="ARBA00023306"/>
    </source>
</evidence>
<comment type="subcellular location">
    <subcellularLocation>
        <location evidence="3">Cell projection</location>
        <location evidence="3">Dendrite</location>
    </subcellularLocation>
    <subcellularLocation>
        <location evidence="4">Cytoplasm</location>
    </subcellularLocation>
    <subcellularLocation>
        <location evidence="2">Mitochondrion</location>
    </subcellularLocation>
    <subcellularLocation>
        <location evidence="1">Nucleus</location>
    </subcellularLocation>
</comment>
<evidence type="ECO:0000256" key="28">
    <source>
        <dbReference type="SAM" id="MobiDB-lite"/>
    </source>
</evidence>
<keyword evidence="12 26" id="KW-0195">Cyclin</keyword>
<dbReference type="CDD" id="cd20581">
    <property type="entry name" value="CYCLIN_CCNE1_rpt2"/>
    <property type="match status" value="1"/>
</dbReference>
<feature type="region of interest" description="Disordered" evidence="28">
    <location>
        <begin position="700"/>
        <end position="731"/>
    </location>
</feature>
<evidence type="ECO:0000256" key="2">
    <source>
        <dbReference type="ARBA" id="ARBA00004173"/>
    </source>
</evidence>
<dbReference type="PROSITE" id="PS00292">
    <property type="entry name" value="CYCLINS"/>
    <property type="match status" value="1"/>
</dbReference>
<evidence type="ECO:0000259" key="29">
    <source>
        <dbReference type="SMART" id="SM00385"/>
    </source>
</evidence>
<evidence type="ECO:0000259" key="30">
    <source>
        <dbReference type="SMART" id="SM01332"/>
    </source>
</evidence>
<evidence type="ECO:0000256" key="5">
    <source>
        <dbReference type="ARBA" id="ARBA00007143"/>
    </source>
</evidence>
<dbReference type="InterPro" id="IPR052255">
    <property type="entry name" value="RNA_pol_II_subunit5-mediator"/>
</dbReference>
<evidence type="ECO:0000256" key="21">
    <source>
        <dbReference type="ARBA" id="ARBA00053952"/>
    </source>
</evidence>
<keyword evidence="18" id="KW-0131">Cell cycle</keyword>
<evidence type="ECO:0000256" key="7">
    <source>
        <dbReference type="ARBA" id="ARBA00022491"/>
    </source>
</evidence>
<keyword evidence="7" id="KW-0678">Repressor</keyword>
<dbReference type="InterPro" id="IPR048258">
    <property type="entry name" value="Cyclins_cyclin-box"/>
</dbReference>
<evidence type="ECO:0000256" key="26">
    <source>
        <dbReference type="RuleBase" id="RU000383"/>
    </source>
</evidence>
<keyword evidence="6" id="KW-0963">Cytoplasm</keyword>
<keyword evidence="27" id="KW-0175">Coiled coil</keyword>
<evidence type="ECO:0000256" key="4">
    <source>
        <dbReference type="ARBA" id="ARBA00004496"/>
    </source>
</evidence>
<keyword evidence="9" id="KW-0132">Cell division</keyword>
<evidence type="ECO:0000256" key="14">
    <source>
        <dbReference type="ARBA" id="ARBA00023163"/>
    </source>
</evidence>
<dbReference type="EMBL" id="VBQZ03000017">
    <property type="protein sequence ID" value="MXQ83516.1"/>
    <property type="molecule type" value="Genomic_DNA"/>
</dbReference>
<dbReference type="InterPro" id="IPR013763">
    <property type="entry name" value="Cyclin-like_dom"/>
</dbReference>
<feature type="coiled-coil region" evidence="27">
    <location>
        <begin position="509"/>
        <end position="536"/>
    </location>
</feature>
<dbReference type="GO" id="GO:0051301">
    <property type="term" value="P:cell division"/>
    <property type="evidence" value="ECO:0007669"/>
    <property type="project" value="UniProtKB-KW"/>
</dbReference>
<dbReference type="PANTHER" id="PTHR15111:SF0">
    <property type="entry name" value="UNCONVENTIONAL PREFOLDIN RPB5 INTERACTOR 1"/>
    <property type="match status" value="1"/>
</dbReference>